<dbReference type="PANTHER" id="PTHR30250">
    <property type="entry name" value="PST FAMILY PREDICTED COLANIC ACID TRANSPORTER"/>
    <property type="match status" value="1"/>
</dbReference>
<name>A0ABS8CGR8_9RHOB</name>
<organism evidence="8 9">
    <name type="scientific">Pseudogemmobacter faecipullorum</name>
    <dbReference type="NCBI Taxonomy" id="2755041"/>
    <lineage>
        <taxon>Bacteria</taxon>
        <taxon>Pseudomonadati</taxon>
        <taxon>Pseudomonadota</taxon>
        <taxon>Alphaproteobacteria</taxon>
        <taxon>Rhodobacterales</taxon>
        <taxon>Paracoccaceae</taxon>
        <taxon>Pseudogemmobacter</taxon>
    </lineage>
</organism>
<dbReference type="InterPro" id="IPR050833">
    <property type="entry name" value="Poly_Biosynth_Transport"/>
</dbReference>
<dbReference type="EMBL" id="JACDXX010000001">
    <property type="protein sequence ID" value="MCB5408588.1"/>
    <property type="molecule type" value="Genomic_DNA"/>
</dbReference>
<proteinExistence type="inferred from homology"/>
<evidence type="ECO:0000256" key="3">
    <source>
        <dbReference type="ARBA" id="ARBA00022475"/>
    </source>
</evidence>
<feature type="transmembrane region" description="Helical" evidence="7">
    <location>
        <begin position="254"/>
        <end position="275"/>
    </location>
</feature>
<evidence type="ECO:0000256" key="6">
    <source>
        <dbReference type="ARBA" id="ARBA00023136"/>
    </source>
</evidence>
<feature type="transmembrane region" description="Helical" evidence="7">
    <location>
        <begin position="147"/>
        <end position="170"/>
    </location>
</feature>
<feature type="transmembrane region" description="Helical" evidence="7">
    <location>
        <begin position="327"/>
        <end position="350"/>
    </location>
</feature>
<dbReference type="PANTHER" id="PTHR30250:SF10">
    <property type="entry name" value="LIPOPOLYSACCHARIDE BIOSYNTHESIS PROTEIN WZXC"/>
    <property type="match status" value="1"/>
</dbReference>
<feature type="transmembrane region" description="Helical" evidence="7">
    <location>
        <begin position="83"/>
        <end position="107"/>
    </location>
</feature>
<comment type="similarity">
    <text evidence="2">Belongs to the polysaccharide synthase family.</text>
</comment>
<keyword evidence="9" id="KW-1185">Reference proteome</keyword>
<sequence length="447" mass="48083">MSAERSQGLFRRALGGGVVVAGCYAASQFVRLASNLILTRLLYPEAFGIMALVFVVLQGLQLFSDVGIGPAIMRSPRGDDPRFLNTAWTINVLRGAILWLLACALAWPVSRFYAVPELAWLVPVGALSLLIGGFWPTKIDTAHRHLLLVRVTLLELAGQVLGIGIMIAVALATGSIWALVAGSLATALINLLFSLLFLPGRGNRFEWDSEAARELVHFGKWIMISTACGFLLTQGDKIILGVWLSMTELGHYNIGWFLASFPALMAGVVVGRIMMPLYRDHPPGSSAAGDLKMQKLRLLLSLVTLSMLTVLALFGDPLAKLLYDARYADVGVIMTGVALAQMPLVLGMTYDQAALAAGDGRGFFLLQAARAGLQTTALLIGTWAGGLGGALAGLCCALILAHFCVILLAKRHRAWDRRHDLTAGGLAAVLMLTLVFLRWPGLVSLWR</sequence>
<dbReference type="Pfam" id="PF13440">
    <property type="entry name" value="Polysacc_synt_3"/>
    <property type="match status" value="1"/>
</dbReference>
<feature type="transmembrane region" description="Helical" evidence="7">
    <location>
        <begin position="421"/>
        <end position="439"/>
    </location>
</feature>
<keyword evidence="4 7" id="KW-0812">Transmembrane</keyword>
<dbReference type="Proteomes" id="UP001198571">
    <property type="component" value="Unassembled WGS sequence"/>
</dbReference>
<evidence type="ECO:0000256" key="1">
    <source>
        <dbReference type="ARBA" id="ARBA00004651"/>
    </source>
</evidence>
<accession>A0ABS8CGR8</accession>
<evidence type="ECO:0000256" key="7">
    <source>
        <dbReference type="SAM" id="Phobius"/>
    </source>
</evidence>
<evidence type="ECO:0000313" key="9">
    <source>
        <dbReference type="Proteomes" id="UP001198571"/>
    </source>
</evidence>
<keyword evidence="5 7" id="KW-1133">Transmembrane helix</keyword>
<dbReference type="RefSeq" id="WP_226933462.1">
    <property type="nucleotide sequence ID" value="NZ_JACDXX010000001.1"/>
</dbReference>
<dbReference type="PROSITE" id="PS51257">
    <property type="entry name" value="PROKAR_LIPOPROTEIN"/>
    <property type="match status" value="1"/>
</dbReference>
<comment type="caution">
    <text evidence="8">The sequence shown here is derived from an EMBL/GenBank/DDBJ whole genome shotgun (WGS) entry which is preliminary data.</text>
</comment>
<feature type="transmembrane region" description="Helical" evidence="7">
    <location>
        <begin position="296"/>
        <end position="315"/>
    </location>
</feature>
<evidence type="ECO:0000256" key="2">
    <source>
        <dbReference type="ARBA" id="ARBA00007430"/>
    </source>
</evidence>
<keyword evidence="3" id="KW-1003">Cell membrane</keyword>
<evidence type="ECO:0000313" key="8">
    <source>
        <dbReference type="EMBL" id="MCB5408588.1"/>
    </source>
</evidence>
<gene>
    <name evidence="8" type="ORF">H0485_01015</name>
</gene>
<reference evidence="8 9" key="1">
    <citation type="submission" date="2020-07" db="EMBL/GenBank/DDBJ databases">
        <title>Pseudogemmobacter sp. nov., isolated from poultry manure in Taiwan.</title>
        <authorList>
            <person name="Lin S.-Y."/>
            <person name="Tang Y.-S."/>
            <person name="Young C.-C."/>
        </authorList>
    </citation>
    <scope>NUCLEOTIDE SEQUENCE [LARGE SCALE GENOMIC DNA]</scope>
    <source>
        <strain evidence="8 9">CC-YST710</strain>
    </source>
</reference>
<keyword evidence="6 7" id="KW-0472">Membrane</keyword>
<feature type="transmembrane region" description="Helical" evidence="7">
    <location>
        <begin position="176"/>
        <end position="198"/>
    </location>
</feature>
<feature type="transmembrane region" description="Helical" evidence="7">
    <location>
        <begin position="41"/>
        <end position="63"/>
    </location>
</feature>
<evidence type="ECO:0000256" key="4">
    <source>
        <dbReference type="ARBA" id="ARBA00022692"/>
    </source>
</evidence>
<evidence type="ECO:0000256" key="5">
    <source>
        <dbReference type="ARBA" id="ARBA00022989"/>
    </source>
</evidence>
<comment type="subcellular location">
    <subcellularLocation>
        <location evidence="1">Cell membrane</location>
        <topology evidence="1">Multi-pass membrane protein</topology>
    </subcellularLocation>
</comment>
<feature type="transmembrane region" description="Helical" evidence="7">
    <location>
        <begin position="113"/>
        <end position="135"/>
    </location>
</feature>
<feature type="transmembrane region" description="Helical" evidence="7">
    <location>
        <begin position="390"/>
        <end position="409"/>
    </location>
</feature>
<protein>
    <submittedName>
        <fullName evidence="8">Oligosaccharide flippase family protein</fullName>
    </submittedName>
</protein>